<reference evidence="10" key="1">
    <citation type="journal article" date="2013" name="Genetics">
        <title>The draft genome and transcriptome of Panagrellus redivivus are shaped by the harsh demands of a free-living lifestyle.</title>
        <authorList>
            <person name="Srinivasan J."/>
            <person name="Dillman A.R."/>
            <person name="Macchietto M.G."/>
            <person name="Heikkinen L."/>
            <person name="Lakso M."/>
            <person name="Fracchia K.M."/>
            <person name="Antoshechkin I."/>
            <person name="Mortazavi A."/>
            <person name="Wong G."/>
            <person name="Sternberg P.W."/>
        </authorList>
    </citation>
    <scope>NUCLEOTIDE SEQUENCE [LARGE SCALE GENOMIC DNA]</scope>
    <source>
        <strain evidence="10">MT8872</strain>
    </source>
</reference>
<dbReference type="InterPro" id="IPR024872">
    <property type="entry name" value="HEXIM"/>
</dbReference>
<evidence type="ECO:0000256" key="6">
    <source>
        <dbReference type="ARBA" id="ARBA00023163"/>
    </source>
</evidence>
<reference evidence="11" key="2">
    <citation type="submission" date="2020-10" db="UniProtKB">
        <authorList>
            <consortium name="WormBaseParasite"/>
        </authorList>
    </citation>
    <scope>IDENTIFICATION</scope>
</reference>
<evidence type="ECO:0000256" key="1">
    <source>
        <dbReference type="ARBA" id="ARBA00004123"/>
    </source>
</evidence>
<feature type="compositionally biased region" description="Low complexity" evidence="9">
    <location>
        <begin position="85"/>
        <end position="100"/>
    </location>
</feature>
<dbReference type="GO" id="GO:0017069">
    <property type="term" value="F:snRNA binding"/>
    <property type="evidence" value="ECO:0007669"/>
    <property type="project" value="InterPro"/>
</dbReference>
<keyword evidence="4" id="KW-0805">Transcription regulation</keyword>
<evidence type="ECO:0000256" key="2">
    <source>
        <dbReference type="ARBA" id="ARBA00008409"/>
    </source>
</evidence>
<name>A0A7E4ZQM9_PANRE</name>
<dbReference type="GO" id="GO:0005634">
    <property type="term" value="C:nucleus"/>
    <property type="evidence" value="ECO:0007669"/>
    <property type="project" value="UniProtKB-SubCell"/>
</dbReference>
<dbReference type="GO" id="GO:0005737">
    <property type="term" value="C:cytoplasm"/>
    <property type="evidence" value="ECO:0007669"/>
    <property type="project" value="InterPro"/>
</dbReference>
<protein>
    <submittedName>
        <fullName evidence="11">cGMP-dependent protein kinase interacting domain-containing protein</fullName>
    </submittedName>
</protein>
<evidence type="ECO:0000256" key="9">
    <source>
        <dbReference type="SAM" id="MobiDB-lite"/>
    </source>
</evidence>
<dbReference type="Pfam" id="PF15313">
    <property type="entry name" value="HEXIM"/>
    <property type="match status" value="1"/>
</dbReference>
<feature type="coiled-coil region" evidence="8">
    <location>
        <begin position="147"/>
        <end position="174"/>
    </location>
</feature>
<keyword evidence="3" id="KW-0678">Repressor</keyword>
<dbReference type="AlphaFoldDB" id="A0A7E4ZQM9"/>
<evidence type="ECO:0000256" key="4">
    <source>
        <dbReference type="ARBA" id="ARBA00023015"/>
    </source>
</evidence>
<keyword evidence="10" id="KW-1185">Reference proteome</keyword>
<feature type="compositionally biased region" description="Polar residues" evidence="9">
    <location>
        <begin position="14"/>
        <end position="24"/>
    </location>
</feature>
<keyword evidence="6" id="KW-0804">Transcription</keyword>
<evidence type="ECO:0000313" key="11">
    <source>
        <dbReference type="WBParaSite" id="Pan_g11629.t1"/>
    </source>
</evidence>
<evidence type="ECO:0000313" key="10">
    <source>
        <dbReference type="Proteomes" id="UP000492821"/>
    </source>
</evidence>
<keyword evidence="5 8" id="KW-0175">Coiled coil</keyword>
<comment type="subcellular location">
    <subcellularLocation>
        <location evidence="1">Nucleus</location>
    </subcellularLocation>
</comment>
<dbReference type="GO" id="GO:0004861">
    <property type="term" value="F:cyclin-dependent protein serine/threonine kinase inhibitor activity"/>
    <property type="evidence" value="ECO:0007669"/>
    <property type="project" value="InterPro"/>
</dbReference>
<evidence type="ECO:0000256" key="7">
    <source>
        <dbReference type="ARBA" id="ARBA00023242"/>
    </source>
</evidence>
<comment type="similarity">
    <text evidence="2">Belongs to the HEXIM family.</text>
</comment>
<evidence type="ECO:0000256" key="3">
    <source>
        <dbReference type="ARBA" id="ARBA00022491"/>
    </source>
</evidence>
<keyword evidence="7" id="KW-0539">Nucleus</keyword>
<dbReference type="GO" id="GO:0000122">
    <property type="term" value="P:negative regulation of transcription by RNA polymerase II"/>
    <property type="evidence" value="ECO:0007669"/>
    <property type="project" value="InterPro"/>
</dbReference>
<evidence type="ECO:0000256" key="8">
    <source>
        <dbReference type="SAM" id="Coils"/>
    </source>
</evidence>
<dbReference type="WBParaSite" id="Pan_g11629.t1">
    <property type="protein sequence ID" value="Pan_g11629.t1"/>
    <property type="gene ID" value="Pan_g11629"/>
</dbReference>
<organism evidence="10 11">
    <name type="scientific">Panagrellus redivivus</name>
    <name type="common">Microworm</name>
    <dbReference type="NCBI Taxonomy" id="6233"/>
    <lineage>
        <taxon>Eukaryota</taxon>
        <taxon>Metazoa</taxon>
        <taxon>Ecdysozoa</taxon>
        <taxon>Nematoda</taxon>
        <taxon>Chromadorea</taxon>
        <taxon>Rhabditida</taxon>
        <taxon>Tylenchina</taxon>
        <taxon>Panagrolaimomorpha</taxon>
        <taxon>Panagrolaimoidea</taxon>
        <taxon>Panagrolaimidae</taxon>
        <taxon>Panagrellus</taxon>
    </lineage>
</organism>
<dbReference type="Proteomes" id="UP000492821">
    <property type="component" value="Unassembled WGS sequence"/>
</dbReference>
<evidence type="ECO:0000256" key="5">
    <source>
        <dbReference type="ARBA" id="ARBA00023054"/>
    </source>
</evidence>
<feature type="region of interest" description="Disordered" evidence="9">
    <location>
        <begin position="78"/>
        <end position="100"/>
    </location>
</feature>
<feature type="region of interest" description="Disordered" evidence="9">
    <location>
        <begin position="1"/>
        <end position="32"/>
    </location>
</feature>
<accession>A0A7E4ZQM9</accession>
<proteinExistence type="inferred from homology"/>
<sequence length="197" mass="22487">MKSQSRGSRRRFSTKSNSFPNTPTRSAKRAMRRRFRKSRIINEVCGSFSNATASFGPLRVQCPDAPRNTTAFLIEDLEQREFRDSSPPSTSVSPTTRVRSSSSTSVDWCTEKLIPTCISDDQDAQIVDDFEFMTDAVHRERLDTLSRDEINRELKTIEEQNRDLVNHFTKLRQENDTLRQLLKANGIDPPQAIASNC</sequence>